<dbReference type="EMBL" id="KC131129">
    <property type="protein sequence ID" value="AGB06850.1"/>
    <property type="molecule type" value="Genomic_DNA"/>
</dbReference>
<feature type="domain" description="GIY-YIG" evidence="3">
    <location>
        <begin position="108"/>
        <end position="187"/>
    </location>
</feature>
<protein>
    <recommendedName>
        <fullName evidence="3">GIY-YIG domain-containing protein</fullName>
    </recommendedName>
</protein>
<dbReference type="Pfam" id="PF01541">
    <property type="entry name" value="GIY-YIG"/>
    <property type="match status" value="1"/>
</dbReference>
<dbReference type="SUPFAM" id="SSF82771">
    <property type="entry name" value="GIY-YIG endonuclease"/>
    <property type="match status" value="1"/>
</dbReference>
<accession>V9LZ18</accession>
<dbReference type="KEGG" id="vg:18499769"/>
<evidence type="ECO:0000313" key="5">
    <source>
        <dbReference type="Proteomes" id="UP000018884"/>
    </source>
</evidence>
<reference evidence="4 5" key="1">
    <citation type="submission" date="2012-11" db="EMBL/GenBank/DDBJ databases">
        <title>Comeplete Genome Sequence Of a Novel Gaint Bacteriophage VH7D that Infects Vibrio harveyi.</title>
        <authorList>
            <person name="Luo Z."/>
            <person name="Yu Y."/>
        </authorList>
    </citation>
    <scope>NUCLEOTIDE SEQUENCE [LARGE SCALE GENOMIC DNA]</scope>
</reference>
<organism evidence="4 5">
    <name type="scientific">Vibrio phage VH7D</name>
    <dbReference type="NCBI Taxonomy" id="1262539"/>
    <lineage>
        <taxon>Viruses</taxon>
        <taxon>Duplodnaviria</taxon>
        <taxon>Heunggongvirae</taxon>
        <taxon>Uroviricota</taxon>
        <taxon>Caudoviricetes</taxon>
        <taxon>Pantevenvirales</taxon>
        <taxon>Straboviridae</taxon>
        <taxon>Schizotequatrovirus</taxon>
        <taxon>Schizotequatrovirus vh7d</taxon>
    </lineage>
</organism>
<proteinExistence type="predicted"/>
<name>V9LZ18_9CAUD</name>
<evidence type="ECO:0000256" key="1">
    <source>
        <dbReference type="ARBA" id="ARBA00001946"/>
    </source>
</evidence>
<dbReference type="InterPro" id="IPR035901">
    <property type="entry name" value="GIY-YIG_endonuc_sf"/>
</dbReference>
<dbReference type="InterPro" id="IPR000305">
    <property type="entry name" value="GIY-YIG_endonuc"/>
</dbReference>
<dbReference type="RefSeq" id="YP_009006137.1">
    <property type="nucleotide sequence ID" value="NC_023568.1"/>
</dbReference>
<comment type="cofactor">
    <cofactor evidence="1">
        <name>Mg(2+)</name>
        <dbReference type="ChEBI" id="CHEBI:18420"/>
    </cofactor>
</comment>
<keyword evidence="2" id="KW-0460">Magnesium</keyword>
<dbReference type="Proteomes" id="UP000018884">
    <property type="component" value="Segment"/>
</dbReference>
<evidence type="ECO:0000259" key="3">
    <source>
        <dbReference type="PROSITE" id="PS50164"/>
    </source>
</evidence>
<dbReference type="PROSITE" id="PS50164">
    <property type="entry name" value="GIY_YIG"/>
    <property type="match status" value="1"/>
</dbReference>
<evidence type="ECO:0000256" key="2">
    <source>
        <dbReference type="ARBA" id="ARBA00022842"/>
    </source>
</evidence>
<dbReference type="GeneID" id="18499769"/>
<evidence type="ECO:0000313" key="4">
    <source>
        <dbReference type="EMBL" id="AGB06850.1"/>
    </source>
</evidence>
<sequence length="304" mass="35778">MTRIKWTPERLKEDALKYKTRTEWCKNSSGAYNAARNRGLLDECCAHMKSSQRPNGFWNLETLQEDASKYNSRSEWEKRSRSAYYAAQRRGLLDECCAHMKPSTKTLINRCIYRIYAGNEIYIGLTYDVDVRFREHKTKTKKIIKLIERHGIDNVKFEQITDYMDQELAQIAEAEHIESYRNNDWVILNRAKAGALGKARLKWNLETLQEDASKYNSRSEWEKRSRSAYYIAQKRGLLDECCAHMTRLKRPNGFWNLETLKEDASVYKTRNEWRTKSSNAYSAAKRLGLIDECCGHMPKRAKRK</sequence>
<keyword evidence="5" id="KW-1185">Reference proteome</keyword>